<feature type="signal peptide" evidence="5">
    <location>
        <begin position="1"/>
        <end position="30"/>
    </location>
</feature>
<dbReference type="Proteomes" id="UP000185487">
    <property type="component" value="Chromosome"/>
</dbReference>
<dbReference type="EC" id="1.5.99.12" evidence="7"/>
<evidence type="ECO:0000313" key="10">
    <source>
        <dbReference type="Proteomes" id="UP000199140"/>
    </source>
</evidence>
<evidence type="ECO:0000259" key="6">
    <source>
        <dbReference type="PROSITE" id="PS51387"/>
    </source>
</evidence>
<evidence type="ECO:0000256" key="5">
    <source>
        <dbReference type="SAM" id="SignalP"/>
    </source>
</evidence>
<reference evidence="7 9" key="1">
    <citation type="submission" date="2016-04" db="EMBL/GenBank/DDBJ databases">
        <title>Complete genome sequencing and analysis of CBMB27, Methylobacterium phyllosphaerae isolated from leaf tissues of rice (Oryza sativa L.).</title>
        <authorList>
            <person name="Lee Y."/>
            <person name="Hwangbo K."/>
            <person name="Chung H."/>
            <person name="Yoo J."/>
            <person name="Kim K.Y."/>
            <person name="Sa T.M."/>
            <person name="Um Y."/>
            <person name="Madhaiyan M."/>
        </authorList>
    </citation>
    <scope>NUCLEOTIDE SEQUENCE [LARGE SCALE GENOMIC DNA]</scope>
    <source>
        <strain evidence="7 9">CBMB27</strain>
    </source>
</reference>
<evidence type="ECO:0000313" key="9">
    <source>
        <dbReference type="Proteomes" id="UP000185487"/>
    </source>
</evidence>
<dbReference type="PROSITE" id="PS51318">
    <property type="entry name" value="TAT"/>
    <property type="match status" value="1"/>
</dbReference>
<dbReference type="PROSITE" id="PS51387">
    <property type="entry name" value="FAD_PCMH"/>
    <property type="match status" value="1"/>
</dbReference>
<dbReference type="Gene3D" id="3.30.43.10">
    <property type="entry name" value="Uridine Diphospho-n-acetylenolpyruvylglucosamine Reductase, domain 2"/>
    <property type="match status" value="1"/>
</dbReference>
<dbReference type="InterPro" id="IPR036318">
    <property type="entry name" value="FAD-bd_PCMH-like_sf"/>
</dbReference>
<dbReference type="InterPro" id="IPR006094">
    <property type="entry name" value="Oxid_FAD_bind_N"/>
</dbReference>
<organism evidence="8 10">
    <name type="scientific">Methylobacterium phyllosphaerae</name>
    <dbReference type="NCBI Taxonomy" id="418223"/>
    <lineage>
        <taxon>Bacteria</taxon>
        <taxon>Pseudomonadati</taxon>
        <taxon>Pseudomonadota</taxon>
        <taxon>Alphaproteobacteria</taxon>
        <taxon>Hyphomicrobiales</taxon>
        <taxon>Methylobacteriaceae</taxon>
        <taxon>Methylobacterium</taxon>
    </lineage>
</organism>
<dbReference type="GO" id="GO:0019139">
    <property type="term" value="F:cytokinin dehydrogenase activity"/>
    <property type="evidence" value="ECO:0007669"/>
    <property type="project" value="UniProtKB-EC"/>
</dbReference>
<evidence type="ECO:0000313" key="7">
    <source>
        <dbReference type="EMBL" id="APT30387.1"/>
    </source>
</evidence>
<reference evidence="8 10" key="2">
    <citation type="submission" date="2016-10" db="EMBL/GenBank/DDBJ databases">
        <authorList>
            <person name="Varghese N."/>
            <person name="Submissions S."/>
        </authorList>
    </citation>
    <scope>NUCLEOTIDE SEQUENCE [LARGE SCALE GENOMIC DNA]</scope>
    <source>
        <strain evidence="8 10">CBMB27</strain>
    </source>
</reference>
<keyword evidence="2" id="KW-0285">Flavoprotein</keyword>
<name>A0AAE8HP88_9HYPH</name>
<dbReference type="InterPro" id="IPR016171">
    <property type="entry name" value="Vanillyl_alc_oxidase_C-sub2"/>
</dbReference>
<dbReference type="InterPro" id="IPR050432">
    <property type="entry name" value="FAD-linked_Oxidoreductases_BP"/>
</dbReference>
<dbReference type="RefSeq" id="WP_043356621.1">
    <property type="nucleotide sequence ID" value="NZ_CP015367.1"/>
</dbReference>
<dbReference type="InterPro" id="IPR016167">
    <property type="entry name" value="FAD-bd_PCMH_sub1"/>
</dbReference>
<dbReference type="KEGG" id="mphy:MCBMB27_01096"/>
<accession>A0AAE8HP88</accession>
<keyword evidence="9" id="KW-1185">Reference proteome</keyword>
<comment type="similarity">
    <text evidence="1">Belongs to the oxygen-dependent FAD-linked oxidoreductase family.</text>
</comment>
<dbReference type="EMBL" id="FOPK01000004">
    <property type="protein sequence ID" value="SFG49086.1"/>
    <property type="molecule type" value="Genomic_DNA"/>
</dbReference>
<keyword evidence="3" id="KW-0274">FAD</keyword>
<dbReference type="InterPro" id="IPR006311">
    <property type="entry name" value="TAT_signal"/>
</dbReference>
<dbReference type="InterPro" id="IPR016164">
    <property type="entry name" value="FAD-linked_Oxase-like_C"/>
</dbReference>
<evidence type="ECO:0000256" key="4">
    <source>
        <dbReference type="ARBA" id="ARBA00023002"/>
    </source>
</evidence>
<evidence type="ECO:0000256" key="3">
    <source>
        <dbReference type="ARBA" id="ARBA00022827"/>
    </source>
</evidence>
<dbReference type="InterPro" id="IPR016166">
    <property type="entry name" value="FAD-bd_PCMH"/>
</dbReference>
<dbReference type="EMBL" id="CP015367">
    <property type="protein sequence ID" value="APT30387.1"/>
    <property type="molecule type" value="Genomic_DNA"/>
</dbReference>
<evidence type="ECO:0000256" key="1">
    <source>
        <dbReference type="ARBA" id="ARBA00005466"/>
    </source>
</evidence>
<gene>
    <name evidence="7" type="ORF">MCBMB27_01096</name>
    <name evidence="8" type="ORF">SAMN05192567_10463</name>
</gene>
<sequence length="484" mass="51670">MAGIRPSRRRILAGGGALAAAALLPRAARAAPRIILNDASGLNPTPVARHAVLPTGSTEALIEAVRAEIRDAAAAGRPVAVGVARHSMGGQSLARDGTAVTLEGGPIEPDTAAGLYRVGAGARWSQVIRQLDRIGFSPAVMQSNSDFGVGSTFSVNAHGWPAPRGPFGSTVRALRLVLADGSLVTCSRTENAELFGLAMGGYGLFGIVVDLVVEMVPNRLLTPTFAVMPAAEFAPAFVAAVERDPRLRMAYGRLSVAQAGFFEEAILVTYAEAEHPPQVLPAAAAQGAFSAVSREIYRAQVGSEFGKRARWIAETRLNPTLDPGLATRNSLMNEPVANLASRDRNRTDILHEYFVPPERFDAFRAACREIIPGSGCDCLNVTLRYVAADPDSTLAYAPSPRIGAVMSFSQGLTPGDEAAMMRMTEALIERVVALGGAYYLPYRLHARRDQMARAYPRLDAFVAAKRRYDPGLLFRNALWSTSMA</sequence>
<dbReference type="GO" id="GO:0071949">
    <property type="term" value="F:FAD binding"/>
    <property type="evidence" value="ECO:0007669"/>
    <property type="project" value="InterPro"/>
</dbReference>
<dbReference type="GeneID" id="96606334"/>
<feature type="chain" id="PRO_5042164758" evidence="5">
    <location>
        <begin position="31"/>
        <end position="484"/>
    </location>
</feature>
<dbReference type="AlphaFoldDB" id="A0AAE8HP88"/>
<dbReference type="PANTHER" id="PTHR13878:SF53">
    <property type="entry name" value="CYTOKININ DEHYDROGENASE 6"/>
    <property type="match status" value="1"/>
</dbReference>
<protein>
    <submittedName>
        <fullName evidence="7">D-arabinono-1,4-lactone oxidase</fullName>
        <ecNumber evidence="7">1.5.99.12</ecNumber>
    </submittedName>
    <submittedName>
        <fullName evidence="8">FAD/FMN-containing dehydrogenase</fullName>
    </submittedName>
</protein>
<proteinExistence type="inferred from homology"/>
<keyword evidence="5" id="KW-0732">Signal</keyword>
<dbReference type="InterPro" id="IPR016169">
    <property type="entry name" value="FAD-bd_PCMH_sub2"/>
</dbReference>
<dbReference type="Pfam" id="PF01565">
    <property type="entry name" value="FAD_binding_4"/>
    <property type="match status" value="1"/>
</dbReference>
<evidence type="ECO:0000313" key="8">
    <source>
        <dbReference type="EMBL" id="SFG49086.1"/>
    </source>
</evidence>
<dbReference type="Proteomes" id="UP000199140">
    <property type="component" value="Unassembled WGS sequence"/>
</dbReference>
<dbReference type="SUPFAM" id="SSF56176">
    <property type="entry name" value="FAD-binding/transporter-associated domain-like"/>
    <property type="match status" value="1"/>
</dbReference>
<dbReference type="PANTHER" id="PTHR13878">
    <property type="entry name" value="GULONOLACTONE OXIDASE"/>
    <property type="match status" value="1"/>
</dbReference>
<feature type="domain" description="FAD-binding PCMH-type" evidence="6">
    <location>
        <begin position="42"/>
        <end position="218"/>
    </location>
</feature>
<dbReference type="Gene3D" id="3.30.465.10">
    <property type="match status" value="1"/>
</dbReference>
<dbReference type="SUPFAM" id="SSF55103">
    <property type="entry name" value="FAD-linked oxidases, C-terminal domain"/>
    <property type="match status" value="1"/>
</dbReference>
<dbReference type="Gene3D" id="1.10.45.10">
    <property type="entry name" value="Vanillyl-alcohol Oxidase, Chain A, domain 4"/>
    <property type="match status" value="1"/>
</dbReference>
<evidence type="ECO:0000256" key="2">
    <source>
        <dbReference type="ARBA" id="ARBA00022630"/>
    </source>
</evidence>
<keyword evidence="4 7" id="KW-0560">Oxidoreductase</keyword>